<dbReference type="RefSeq" id="XP_009516043.1">
    <property type="nucleotide sequence ID" value="XM_009517748.1"/>
</dbReference>
<organism evidence="2 3">
    <name type="scientific">Phytophthora sojae (strain P6497)</name>
    <name type="common">Soybean stem and root rot agent</name>
    <name type="synonym">Phytophthora megasperma f. sp. glycines</name>
    <dbReference type="NCBI Taxonomy" id="1094619"/>
    <lineage>
        <taxon>Eukaryota</taxon>
        <taxon>Sar</taxon>
        <taxon>Stramenopiles</taxon>
        <taxon>Oomycota</taxon>
        <taxon>Peronosporomycetes</taxon>
        <taxon>Peronosporales</taxon>
        <taxon>Peronosporaceae</taxon>
        <taxon>Phytophthora</taxon>
    </lineage>
</organism>
<feature type="coiled-coil region" evidence="1">
    <location>
        <begin position="99"/>
        <end position="155"/>
    </location>
</feature>
<gene>
    <name evidence="2" type="ORF">PHYSODRAFT_294219</name>
</gene>
<dbReference type="Proteomes" id="UP000002640">
    <property type="component" value="Unassembled WGS sequence"/>
</dbReference>
<dbReference type="KEGG" id="psoj:PHYSODRAFT_294219"/>
<protein>
    <submittedName>
        <fullName evidence="2">Uncharacterized protein</fullName>
    </submittedName>
</protein>
<name>G4YHI0_PHYSP</name>
<keyword evidence="1" id="KW-0175">Coiled coil</keyword>
<evidence type="ECO:0000256" key="1">
    <source>
        <dbReference type="SAM" id="Coils"/>
    </source>
</evidence>
<keyword evidence="3" id="KW-1185">Reference proteome</keyword>
<dbReference type="EMBL" id="JH159151">
    <property type="protein sequence ID" value="EGZ28768.1"/>
    <property type="molecule type" value="Genomic_DNA"/>
</dbReference>
<dbReference type="AlphaFoldDB" id="G4YHI0"/>
<dbReference type="InParanoid" id="G4YHI0"/>
<evidence type="ECO:0000313" key="2">
    <source>
        <dbReference type="EMBL" id="EGZ28768.1"/>
    </source>
</evidence>
<dbReference type="GeneID" id="20641065"/>
<evidence type="ECO:0000313" key="3">
    <source>
        <dbReference type="Proteomes" id="UP000002640"/>
    </source>
</evidence>
<reference evidence="2 3" key="1">
    <citation type="journal article" date="2006" name="Science">
        <title>Phytophthora genome sequences uncover evolutionary origins and mechanisms of pathogenesis.</title>
        <authorList>
            <person name="Tyler B.M."/>
            <person name="Tripathy S."/>
            <person name="Zhang X."/>
            <person name="Dehal P."/>
            <person name="Jiang R.H."/>
            <person name="Aerts A."/>
            <person name="Arredondo F.D."/>
            <person name="Baxter L."/>
            <person name="Bensasson D."/>
            <person name="Beynon J.L."/>
            <person name="Chapman J."/>
            <person name="Damasceno C.M."/>
            <person name="Dorrance A.E."/>
            <person name="Dou D."/>
            <person name="Dickerman A.W."/>
            <person name="Dubchak I.L."/>
            <person name="Garbelotto M."/>
            <person name="Gijzen M."/>
            <person name="Gordon S.G."/>
            <person name="Govers F."/>
            <person name="Grunwald N.J."/>
            <person name="Huang W."/>
            <person name="Ivors K.L."/>
            <person name="Jones R.W."/>
            <person name="Kamoun S."/>
            <person name="Krampis K."/>
            <person name="Lamour K.H."/>
            <person name="Lee M.K."/>
            <person name="McDonald W.H."/>
            <person name="Medina M."/>
            <person name="Meijer H.J."/>
            <person name="Nordberg E.K."/>
            <person name="Maclean D.J."/>
            <person name="Ospina-Giraldo M.D."/>
            <person name="Morris P.F."/>
            <person name="Phuntumart V."/>
            <person name="Putnam N.H."/>
            <person name="Rash S."/>
            <person name="Rose J.K."/>
            <person name="Sakihama Y."/>
            <person name="Salamov A.A."/>
            <person name="Savidor A."/>
            <person name="Scheuring C.F."/>
            <person name="Smith B.M."/>
            <person name="Sobral B.W."/>
            <person name="Terry A."/>
            <person name="Torto-Alalibo T.A."/>
            <person name="Win J."/>
            <person name="Xu Z."/>
            <person name="Zhang H."/>
            <person name="Grigoriev I.V."/>
            <person name="Rokhsar D.S."/>
            <person name="Boore J.L."/>
        </authorList>
    </citation>
    <scope>NUCLEOTIDE SEQUENCE [LARGE SCALE GENOMIC DNA]</scope>
    <source>
        <strain evidence="2 3">P6497</strain>
    </source>
</reference>
<accession>G4YHI0</accession>
<sequence>MIISSSALPLSNGRFRLPDLQDAVVPPPLAEAPSSSSRAGACWSTVWDDGRVPSQDLLSLGSESASAAIFAVRGDQGRVLSHFREMIPSKIDKGQDETIEAENEELKAAEIRNQLDRESLMEQNQAQEFKLCSEKDQLEEDVRRGQEEYQRMNMELKWFRDRHRSTAIETEGSYKYYRRSYNDQDYPPLQIYELNDKFRALQRQNTEMALQSKSRAMS</sequence>
<proteinExistence type="predicted"/>